<comment type="caution">
    <text evidence="2">The sequence shown here is derived from an EMBL/GenBank/DDBJ whole genome shotgun (WGS) entry which is preliminary data.</text>
</comment>
<organism evidence="2 3">
    <name type="scientific">Polyplosphaeria fusca</name>
    <dbReference type="NCBI Taxonomy" id="682080"/>
    <lineage>
        <taxon>Eukaryota</taxon>
        <taxon>Fungi</taxon>
        <taxon>Dikarya</taxon>
        <taxon>Ascomycota</taxon>
        <taxon>Pezizomycotina</taxon>
        <taxon>Dothideomycetes</taxon>
        <taxon>Pleosporomycetidae</taxon>
        <taxon>Pleosporales</taxon>
        <taxon>Tetraplosphaeriaceae</taxon>
        <taxon>Polyplosphaeria</taxon>
    </lineage>
</organism>
<dbReference type="GO" id="GO:0005262">
    <property type="term" value="F:calcium channel activity"/>
    <property type="evidence" value="ECO:0007669"/>
    <property type="project" value="InterPro"/>
</dbReference>
<evidence type="ECO:0000313" key="3">
    <source>
        <dbReference type="Proteomes" id="UP000799444"/>
    </source>
</evidence>
<dbReference type="InterPro" id="IPR024338">
    <property type="entry name" value="MID1/Yam8"/>
</dbReference>
<dbReference type="PANTHER" id="PTHR39142">
    <property type="entry name" value="MID1P"/>
    <property type="match status" value="1"/>
</dbReference>
<gene>
    <name evidence="2" type="ORF">EJ04DRAFT_489123</name>
</gene>
<dbReference type="PANTHER" id="PTHR39142:SF1">
    <property type="entry name" value="AEL197CP"/>
    <property type="match status" value="1"/>
</dbReference>
<evidence type="ECO:0000256" key="1">
    <source>
        <dbReference type="SAM" id="MobiDB-lite"/>
    </source>
</evidence>
<dbReference type="Pfam" id="PF12929">
    <property type="entry name" value="Mid1"/>
    <property type="match status" value="1"/>
</dbReference>
<name>A0A9P4R4T6_9PLEO</name>
<feature type="region of interest" description="Disordered" evidence="1">
    <location>
        <begin position="130"/>
        <end position="163"/>
    </location>
</feature>
<protein>
    <submittedName>
        <fullName evidence="2">Uncharacterized protein</fullName>
    </submittedName>
</protein>
<dbReference type="Proteomes" id="UP000799444">
    <property type="component" value="Unassembled WGS sequence"/>
</dbReference>
<accession>A0A9P4R4T6</accession>
<proteinExistence type="predicted"/>
<dbReference type="Gene3D" id="1.10.2000.10">
    <property type="entry name" value="Frizzled cysteine-rich domain"/>
    <property type="match status" value="1"/>
</dbReference>
<dbReference type="InterPro" id="IPR036790">
    <property type="entry name" value="Frizzled_dom_sf"/>
</dbReference>
<keyword evidence="3" id="KW-1185">Reference proteome</keyword>
<dbReference type="EMBL" id="ML996121">
    <property type="protein sequence ID" value="KAF2736838.1"/>
    <property type="molecule type" value="Genomic_DNA"/>
</dbReference>
<dbReference type="AlphaFoldDB" id="A0A9P4R4T6"/>
<reference evidence="2" key="1">
    <citation type="journal article" date="2020" name="Stud. Mycol.">
        <title>101 Dothideomycetes genomes: a test case for predicting lifestyles and emergence of pathogens.</title>
        <authorList>
            <person name="Haridas S."/>
            <person name="Albert R."/>
            <person name="Binder M."/>
            <person name="Bloem J."/>
            <person name="Labutti K."/>
            <person name="Salamov A."/>
            <person name="Andreopoulos B."/>
            <person name="Baker S."/>
            <person name="Barry K."/>
            <person name="Bills G."/>
            <person name="Bluhm B."/>
            <person name="Cannon C."/>
            <person name="Castanera R."/>
            <person name="Culley D."/>
            <person name="Daum C."/>
            <person name="Ezra D."/>
            <person name="Gonzalez J."/>
            <person name="Henrissat B."/>
            <person name="Kuo A."/>
            <person name="Liang C."/>
            <person name="Lipzen A."/>
            <person name="Lutzoni F."/>
            <person name="Magnuson J."/>
            <person name="Mondo S."/>
            <person name="Nolan M."/>
            <person name="Ohm R."/>
            <person name="Pangilinan J."/>
            <person name="Park H.-J."/>
            <person name="Ramirez L."/>
            <person name="Alfaro M."/>
            <person name="Sun H."/>
            <person name="Tritt A."/>
            <person name="Yoshinaga Y."/>
            <person name="Zwiers L.-H."/>
            <person name="Turgeon B."/>
            <person name="Goodwin S."/>
            <person name="Spatafora J."/>
            <person name="Crous P."/>
            <person name="Grigoriev I."/>
        </authorList>
    </citation>
    <scope>NUCLEOTIDE SEQUENCE</scope>
    <source>
        <strain evidence="2">CBS 125425</strain>
    </source>
</reference>
<sequence length="656" mass="71891">MQLPKLTPLQSRLLASLVATGTLLFIWISFQPQHFVYAADLPLGAPEENWTPEDSIPHSAVGAHKLELEGDEERLESRVEESNAGYQPDFGLFDRGVIGRAPEDVDQLENNEKKDVQLNPGSTLNFVLASSGRKQRKDEPLELRRRSHNGSGEGDDDDDDELKKRQDNRQVFVSVSTCRQPTPNVSIISSSPGQLTLWLSTSSANQKPGPGATDDATEVPFRGGFANATVSAGSDVYIGVSAPSLTQGWNGSYSFEVAASTDRYYHSYSEESFLFLVDSDSDSALFITRNLSSNNDSAVQQEWLGMEDSPFSLFAYPVNGSWGMGVQGLMNSYCGLQTALNTKINISSTMTNRSGGTLGSFTKSQLHLEGLNASTEYAGILVMNGSMNLNDLLLKENTSSQIQNVPPGGRVFKQFSFTTKADDSCQVIFGLDFCTDIAYAVPSSPEFKTNTTILAALYDNQAREYYENFTKSLAQVACDTTGTAQYSLARTCTDCANDYKTWLCSVLMPRCEDWSATDAWLHPRNINTPFPNGSLPDAENKTLDALRNRFAYNQSRNSIIDETIKPGPYKELLPCDDLCYDIVRSCPAQLQFSCPNEPALSLTYHKRDRGPLPQLQCNFPGAVVELNPARGAAEGLRARLGVVVGVVVMVVWGLGM</sequence>
<dbReference type="OrthoDB" id="5405745at2759"/>
<dbReference type="GO" id="GO:0098703">
    <property type="term" value="P:calcium ion import across plasma membrane"/>
    <property type="evidence" value="ECO:0007669"/>
    <property type="project" value="InterPro"/>
</dbReference>
<evidence type="ECO:0000313" key="2">
    <source>
        <dbReference type="EMBL" id="KAF2736838.1"/>
    </source>
</evidence>